<organism evidence="2 3">
    <name type="scientific">Paramecium octaurelia</name>
    <dbReference type="NCBI Taxonomy" id="43137"/>
    <lineage>
        <taxon>Eukaryota</taxon>
        <taxon>Sar</taxon>
        <taxon>Alveolata</taxon>
        <taxon>Ciliophora</taxon>
        <taxon>Intramacronucleata</taxon>
        <taxon>Oligohymenophorea</taxon>
        <taxon>Peniculida</taxon>
        <taxon>Parameciidae</taxon>
        <taxon>Paramecium</taxon>
    </lineage>
</organism>
<feature type="coiled-coil region" evidence="1">
    <location>
        <begin position="69"/>
        <end position="119"/>
    </location>
</feature>
<dbReference type="OrthoDB" id="299649at2759"/>
<protein>
    <submittedName>
        <fullName evidence="2">Uncharacterized protein</fullName>
    </submittedName>
</protein>
<proteinExistence type="predicted"/>
<dbReference type="Proteomes" id="UP000683925">
    <property type="component" value="Unassembled WGS sequence"/>
</dbReference>
<dbReference type="AlphaFoldDB" id="A0A8S1VVJ4"/>
<keyword evidence="3" id="KW-1185">Reference proteome</keyword>
<keyword evidence="1" id="KW-0175">Coiled coil</keyword>
<feature type="coiled-coil region" evidence="1">
    <location>
        <begin position="201"/>
        <end position="253"/>
    </location>
</feature>
<evidence type="ECO:0000313" key="2">
    <source>
        <dbReference type="EMBL" id="CAD8179872.1"/>
    </source>
</evidence>
<dbReference type="EMBL" id="CAJJDP010000073">
    <property type="protein sequence ID" value="CAD8179872.1"/>
    <property type="molecule type" value="Genomic_DNA"/>
</dbReference>
<sequence length="402" mass="47335">MVNLKIFNKYIDIYYNQFNIMLNKFFGFSTQLLKISRESKIYFSFNAAGSYDYIQMIKQMKDYSDPKNNEQINNLVNKFQGQIENSNRQAEQYFSYGKLKDAQAVLQNNSKALQDLLQDSKFQEQPYFDNLYLASAKTSMLLGDCYIRQSNFDQADSSLLHSLNILQNMNSKILNVQINLLDAYVLLYQYNLYSIFDDKLLKEIEDKIDNLMKQSQQNEQLSQKYSIFKMKYLEENQEEVDKLFKQLNQQEQSSIDLTNFLMKQAMNKGSSKSALYYCNQLLNSLIQNQDPNHYLFEASLTNYFALSRENQESTQYQDLIQRIKAKFFEKGFDGLERVIQFEEILNQGLLALNNQQDVGQIQKLIEKLEVIKFTTGSKYHRYAVFMLLGLKRELKVIQSQNI</sequence>
<comment type="caution">
    <text evidence="2">The sequence shown here is derived from an EMBL/GenBank/DDBJ whole genome shotgun (WGS) entry which is preliminary data.</text>
</comment>
<reference evidence="2" key="1">
    <citation type="submission" date="2021-01" db="EMBL/GenBank/DDBJ databases">
        <authorList>
            <consortium name="Genoscope - CEA"/>
            <person name="William W."/>
        </authorList>
    </citation>
    <scope>NUCLEOTIDE SEQUENCE</scope>
</reference>
<evidence type="ECO:0000313" key="3">
    <source>
        <dbReference type="Proteomes" id="UP000683925"/>
    </source>
</evidence>
<gene>
    <name evidence="2" type="ORF">POCTA_138.1.T0740031</name>
</gene>
<dbReference type="OMA" id="GSKYHRY"/>
<evidence type="ECO:0000256" key="1">
    <source>
        <dbReference type="SAM" id="Coils"/>
    </source>
</evidence>
<name>A0A8S1VVJ4_PAROT</name>
<accession>A0A8S1VVJ4</accession>